<evidence type="ECO:0000259" key="16">
    <source>
        <dbReference type="PROSITE" id="PS50011"/>
    </source>
</evidence>
<evidence type="ECO:0000256" key="3">
    <source>
        <dbReference type="ARBA" id="ARBA00022475"/>
    </source>
</evidence>
<dbReference type="PROSITE" id="PS00108">
    <property type="entry name" value="PROTEIN_KINASE_ST"/>
    <property type="match status" value="1"/>
</dbReference>
<keyword evidence="10 15" id="KW-1133">Transmembrane helix</keyword>
<evidence type="ECO:0000256" key="11">
    <source>
        <dbReference type="ARBA" id="ARBA00023136"/>
    </source>
</evidence>
<gene>
    <name evidence="17" type="ORF">OIU77_031316</name>
</gene>
<dbReference type="InterPro" id="IPR000719">
    <property type="entry name" value="Prot_kinase_dom"/>
</dbReference>
<evidence type="ECO:0000256" key="15">
    <source>
        <dbReference type="SAM" id="Phobius"/>
    </source>
</evidence>
<comment type="catalytic activity">
    <reaction evidence="12">
        <text>L-threonyl-[protein] + ATP = O-phospho-L-threonyl-[protein] + ADP + H(+)</text>
        <dbReference type="Rhea" id="RHEA:46608"/>
        <dbReference type="Rhea" id="RHEA-COMP:11060"/>
        <dbReference type="Rhea" id="RHEA-COMP:11605"/>
        <dbReference type="ChEBI" id="CHEBI:15378"/>
        <dbReference type="ChEBI" id="CHEBI:30013"/>
        <dbReference type="ChEBI" id="CHEBI:30616"/>
        <dbReference type="ChEBI" id="CHEBI:61977"/>
        <dbReference type="ChEBI" id="CHEBI:456216"/>
        <dbReference type="EC" id="2.7.11.1"/>
    </reaction>
</comment>
<dbReference type="Gene3D" id="1.10.510.10">
    <property type="entry name" value="Transferase(Phosphotransferase) domain 1"/>
    <property type="match status" value="1"/>
</dbReference>
<feature type="domain" description="Protein kinase" evidence="16">
    <location>
        <begin position="117"/>
        <end position="408"/>
    </location>
</feature>
<dbReference type="Gene3D" id="3.30.200.20">
    <property type="entry name" value="Phosphorylase Kinase, domain 1"/>
    <property type="match status" value="1"/>
</dbReference>
<dbReference type="PANTHER" id="PTHR47982">
    <property type="entry name" value="PROLINE-RICH RECEPTOR-LIKE PROTEIN KINASE PERK4"/>
    <property type="match status" value="1"/>
</dbReference>
<comment type="caution">
    <text evidence="17">The sequence shown here is derived from an EMBL/GenBank/DDBJ whole genome shotgun (WGS) entry which is preliminary data.</text>
</comment>
<evidence type="ECO:0000256" key="6">
    <source>
        <dbReference type="ARBA" id="ARBA00022692"/>
    </source>
</evidence>
<name>A0ABQ9BFB1_9ROSI</name>
<keyword evidence="3" id="KW-1003">Cell membrane</keyword>
<evidence type="ECO:0000256" key="4">
    <source>
        <dbReference type="ARBA" id="ARBA00022527"/>
    </source>
</evidence>
<evidence type="ECO:0000256" key="8">
    <source>
        <dbReference type="ARBA" id="ARBA00022777"/>
    </source>
</evidence>
<dbReference type="SUPFAM" id="SSF56112">
    <property type="entry name" value="Protein kinase-like (PK-like)"/>
    <property type="match status" value="1"/>
</dbReference>
<comment type="subcellular location">
    <subcellularLocation>
        <location evidence="1">Cell membrane</location>
        <topology evidence="1">Single-pass membrane protein</topology>
    </subcellularLocation>
</comment>
<evidence type="ECO:0000313" key="17">
    <source>
        <dbReference type="EMBL" id="KAJ6382866.1"/>
    </source>
</evidence>
<sequence>MPPLTRHSYPQAPPSLQVTSSPPPPTSTVLSPPSLALTPPPPPPPPLPTSMVSSTPSLPLAKGSLPMSSKQFHVSTGLVVACAIGGVFFLLVLGLLFICCKDKRRRNQSTKEHHNTSQILAPTDNDKNAQVHHSEMKCFQSGDCVITVQTKTFLPPPSTSNTRSRSINSPWTVNALPHQGPPDAAFSFSSGTCTYDELAVATNGFSDANLLGEGGFGYVHKGFLPCGKEIAELGQPVLEWETRLKIAIGSAKGLAYLHEDCHPRIIHRDIKASNILLDHNFEAKVSDFGLAKSFSDASTSSTHISTRVMGTFGYMAPEYALSGKLTDKSDVYSYGVVLLELITGHPPIFPADSVMNASLVAWARPLLTQALEDGNFEALVDPRLGFRYNSSEMASMVGCAAACVHPFILDPTTNEPDCSCFGRRDVCTGSLWFFNKFKFQNLPLQGEHEEFQHGKGQCAGWHQWEHWNHQRVWSEPI</sequence>
<dbReference type="SMART" id="SM00220">
    <property type="entry name" value="S_TKc"/>
    <property type="match status" value="1"/>
</dbReference>
<feature type="transmembrane region" description="Helical" evidence="15">
    <location>
        <begin position="72"/>
        <end position="98"/>
    </location>
</feature>
<dbReference type="EMBL" id="JAPFFI010000009">
    <property type="protein sequence ID" value="KAJ6382866.1"/>
    <property type="molecule type" value="Genomic_DNA"/>
</dbReference>
<evidence type="ECO:0000256" key="14">
    <source>
        <dbReference type="SAM" id="MobiDB-lite"/>
    </source>
</evidence>
<keyword evidence="8" id="KW-0418">Kinase</keyword>
<keyword evidence="11 15" id="KW-0472">Membrane</keyword>
<evidence type="ECO:0000256" key="7">
    <source>
        <dbReference type="ARBA" id="ARBA00022741"/>
    </source>
</evidence>
<evidence type="ECO:0000256" key="10">
    <source>
        <dbReference type="ARBA" id="ARBA00022989"/>
    </source>
</evidence>
<keyword evidence="9" id="KW-0067">ATP-binding</keyword>
<dbReference type="PANTHER" id="PTHR47982:SF22">
    <property type="entry name" value="PROLINE-RICH RECEPTOR-LIKE PROTEIN KINASE PERK14"/>
    <property type="match status" value="1"/>
</dbReference>
<dbReference type="InterPro" id="IPR008271">
    <property type="entry name" value="Ser/Thr_kinase_AS"/>
</dbReference>
<keyword evidence="7" id="KW-0547">Nucleotide-binding</keyword>
<organism evidence="17 18">
    <name type="scientific">Salix suchowensis</name>
    <dbReference type="NCBI Taxonomy" id="1278906"/>
    <lineage>
        <taxon>Eukaryota</taxon>
        <taxon>Viridiplantae</taxon>
        <taxon>Streptophyta</taxon>
        <taxon>Embryophyta</taxon>
        <taxon>Tracheophyta</taxon>
        <taxon>Spermatophyta</taxon>
        <taxon>Magnoliopsida</taxon>
        <taxon>eudicotyledons</taxon>
        <taxon>Gunneridae</taxon>
        <taxon>Pentapetalae</taxon>
        <taxon>rosids</taxon>
        <taxon>fabids</taxon>
        <taxon>Malpighiales</taxon>
        <taxon>Salicaceae</taxon>
        <taxon>Saliceae</taxon>
        <taxon>Salix</taxon>
    </lineage>
</organism>
<reference evidence="17" key="2">
    <citation type="journal article" date="2023" name="Int. J. Mol. Sci.">
        <title>De Novo Assembly and Annotation of 11 Diverse Shrub Willow (Salix) Genomes Reveals Novel Gene Organization in Sex-Linked Regions.</title>
        <authorList>
            <person name="Hyden B."/>
            <person name="Feng K."/>
            <person name="Yates T.B."/>
            <person name="Jawdy S."/>
            <person name="Cereghino C."/>
            <person name="Smart L.B."/>
            <person name="Muchero W."/>
        </authorList>
    </citation>
    <scope>NUCLEOTIDE SEQUENCE</scope>
    <source>
        <tissue evidence="17">Shoot tip</tissue>
    </source>
</reference>
<keyword evidence="4" id="KW-0723">Serine/threonine-protein kinase</keyword>
<proteinExistence type="predicted"/>
<feature type="compositionally biased region" description="Low complexity" evidence="14">
    <location>
        <begin position="27"/>
        <end position="37"/>
    </location>
</feature>
<dbReference type="Pfam" id="PF00069">
    <property type="entry name" value="Pkinase"/>
    <property type="match status" value="1"/>
</dbReference>
<evidence type="ECO:0000256" key="1">
    <source>
        <dbReference type="ARBA" id="ARBA00004162"/>
    </source>
</evidence>
<comment type="catalytic activity">
    <reaction evidence="13">
        <text>L-seryl-[protein] + ATP = O-phospho-L-seryl-[protein] + ADP + H(+)</text>
        <dbReference type="Rhea" id="RHEA:17989"/>
        <dbReference type="Rhea" id="RHEA-COMP:9863"/>
        <dbReference type="Rhea" id="RHEA-COMP:11604"/>
        <dbReference type="ChEBI" id="CHEBI:15378"/>
        <dbReference type="ChEBI" id="CHEBI:29999"/>
        <dbReference type="ChEBI" id="CHEBI:30616"/>
        <dbReference type="ChEBI" id="CHEBI:83421"/>
        <dbReference type="ChEBI" id="CHEBI:456216"/>
        <dbReference type="EC" id="2.7.11.1"/>
    </reaction>
</comment>
<dbReference type="PROSITE" id="PS50011">
    <property type="entry name" value="PROTEIN_KINASE_DOM"/>
    <property type="match status" value="1"/>
</dbReference>
<evidence type="ECO:0000256" key="13">
    <source>
        <dbReference type="ARBA" id="ARBA00048679"/>
    </source>
</evidence>
<dbReference type="EC" id="2.7.11.1" evidence="2"/>
<dbReference type="Proteomes" id="UP001141253">
    <property type="component" value="Chromosome 6"/>
</dbReference>
<keyword evidence="5" id="KW-0808">Transferase</keyword>
<dbReference type="InterPro" id="IPR047117">
    <property type="entry name" value="PERK1-13-like"/>
</dbReference>
<evidence type="ECO:0000256" key="5">
    <source>
        <dbReference type="ARBA" id="ARBA00022679"/>
    </source>
</evidence>
<keyword evidence="18" id="KW-1185">Reference proteome</keyword>
<keyword evidence="6 15" id="KW-0812">Transmembrane</keyword>
<evidence type="ECO:0000313" key="18">
    <source>
        <dbReference type="Proteomes" id="UP001141253"/>
    </source>
</evidence>
<feature type="compositionally biased region" description="Pro residues" evidence="14">
    <location>
        <begin position="38"/>
        <end position="48"/>
    </location>
</feature>
<feature type="region of interest" description="Disordered" evidence="14">
    <location>
        <begin position="1"/>
        <end position="55"/>
    </location>
</feature>
<evidence type="ECO:0000256" key="12">
    <source>
        <dbReference type="ARBA" id="ARBA00047899"/>
    </source>
</evidence>
<dbReference type="InterPro" id="IPR011009">
    <property type="entry name" value="Kinase-like_dom_sf"/>
</dbReference>
<accession>A0ABQ9BFB1</accession>
<protein>
    <recommendedName>
        <fullName evidence="2">non-specific serine/threonine protein kinase</fullName>
        <ecNumber evidence="2">2.7.11.1</ecNumber>
    </recommendedName>
</protein>
<reference evidence="17" key="1">
    <citation type="submission" date="2022-10" db="EMBL/GenBank/DDBJ databases">
        <authorList>
            <person name="Hyden B.L."/>
            <person name="Feng K."/>
            <person name="Yates T."/>
            <person name="Jawdy S."/>
            <person name="Smart L.B."/>
            <person name="Muchero W."/>
        </authorList>
    </citation>
    <scope>NUCLEOTIDE SEQUENCE</scope>
    <source>
        <tissue evidence="17">Shoot tip</tissue>
    </source>
</reference>
<evidence type="ECO:0000256" key="9">
    <source>
        <dbReference type="ARBA" id="ARBA00022840"/>
    </source>
</evidence>
<evidence type="ECO:0000256" key="2">
    <source>
        <dbReference type="ARBA" id="ARBA00012513"/>
    </source>
</evidence>